<keyword evidence="1" id="KW-0472">Membrane</keyword>
<organism evidence="2 3">
    <name type="scientific">Daphnia magna</name>
    <dbReference type="NCBI Taxonomy" id="35525"/>
    <lineage>
        <taxon>Eukaryota</taxon>
        <taxon>Metazoa</taxon>
        <taxon>Ecdysozoa</taxon>
        <taxon>Arthropoda</taxon>
        <taxon>Crustacea</taxon>
        <taxon>Branchiopoda</taxon>
        <taxon>Diplostraca</taxon>
        <taxon>Cladocera</taxon>
        <taxon>Anomopoda</taxon>
        <taxon>Daphniidae</taxon>
        <taxon>Daphnia</taxon>
    </lineage>
</organism>
<keyword evidence="1" id="KW-1133">Transmembrane helix</keyword>
<name>A0ABQ9Z191_9CRUS</name>
<evidence type="ECO:0000313" key="2">
    <source>
        <dbReference type="EMBL" id="KAK4006620.1"/>
    </source>
</evidence>
<protein>
    <submittedName>
        <fullName evidence="2">Uncharacterized protein</fullName>
    </submittedName>
</protein>
<sequence length="118" mass="13678">MIRDWSLNLHPLREQFVIISDRMMFIGLYGQPLLLYTGSSSIIVSAVRELIKAATKMYKDKDVLPKCPISWKNMNCLCDRPDECCATLEEEKKYLRHPVEETLRNMLYELVGLLNGDP</sequence>
<dbReference type="Proteomes" id="UP001234178">
    <property type="component" value="Unassembled WGS sequence"/>
</dbReference>
<accession>A0ABQ9Z191</accession>
<feature type="transmembrane region" description="Helical" evidence="1">
    <location>
        <begin position="33"/>
        <end position="51"/>
    </location>
</feature>
<evidence type="ECO:0000256" key="1">
    <source>
        <dbReference type="SAM" id="Phobius"/>
    </source>
</evidence>
<evidence type="ECO:0000313" key="3">
    <source>
        <dbReference type="Proteomes" id="UP001234178"/>
    </source>
</evidence>
<dbReference type="EMBL" id="JAOYFB010000002">
    <property type="protein sequence ID" value="KAK4006620.1"/>
    <property type="molecule type" value="Genomic_DNA"/>
</dbReference>
<gene>
    <name evidence="2" type="ORF">OUZ56_011777</name>
</gene>
<keyword evidence="1" id="KW-0812">Transmembrane</keyword>
<keyword evidence="3" id="KW-1185">Reference proteome</keyword>
<comment type="caution">
    <text evidence="2">The sequence shown here is derived from an EMBL/GenBank/DDBJ whole genome shotgun (WGS) entry which is preliminary data.</text>
</comment>
<proteinExistence type="predicted"/>
<reference evidence="2 3" key="1">
    <citation type="journal article" date="2023" name="Nucleic Acids Res.">
        <title>The hologenome of Daphnia magna reveals possible DNA methylation and microbiome-mediated evolution of the host genome.</title>
        <authorList>
            <person name="Chaturvedi A."/>
            <person name="Li X."/>
            <person name="Dhandapani V."/>
            <person name="Marshall H."/>
            <person name="Kissane S."/>
            <person name="Cuenca-Cambronero M."/>
            <person name="Asole G."/>
            <person name="Calvet F."/>
            <person name="Ruiz-Romero M."/>
            <person name="Marangio P."/>
            <person name="Guigo R."/>
            <person name="Rago D."/>
            <person name="Mirbahai L."/>
            <person name="Eastwood N."/>
            <person name="Colbourne J.K."/>
            <person name="Zhou J."/>
            <person name="Mallon E."/>
            <person name="Orsini L."/>
        </authorList>
    </citation>
    <scope>NUCLEOTIDE SEQUENCE [LARGE SCALE GENOMIC DNA]</scope>
    <source>
        <strain evidence="2">LRV0_1</strain>
    </source>
</reference>